<dbReference type="SUPFAM" id="SSF51161">
    <property type="entry name" value="Trimeric LpxA-like enzymes"/>
    <property type="match status" value="1"/>
</dbReference>
<comment type="caution">
    <text evidence="2">The sequence shown here is derived from an EMBL/GenBank/DDBJ whole genome shotgun (WGS) entry which is preliminary data.</text>
</comment>
<accession>A0A2N0BMA5</accession>
<evidence type="ECO:0000313" key="1">
    <source>
        <dbReference type="EMBL" id="MDV6234341.1"/>
    </source>
</evidence>
<proteinExistence type="predicted"/>
<dbReference type="EMBL" id="NPEF01000002">
    <property type="protein sequence ID" value="PJZ94858.1"/>
    <property type="molecule type" value="Genomic_DNA"/>
</dbReference>
<name>A0A2N0BMA5_9LEPT</name>
<dbReference type="InterPro" id="IPR011004">
    <property type="entry name" value="Trimer_LpxA-like_sf"/>
</dbReference>
<dbReference type="RefSeq" id="WP_100746429.1">
    <property type="nucleotide sequence ID" value="NZ_NPEF02000001.1"/>
</dbReference>
<reference evidence="1" key="3">
    <citation type="submission" date="2023-10" db="EMBL/GenBank/DDBJ databases">
        <authorList>
            <person name="Picardeau M."/>
            <person name="Thibeaux R."/>
        </authorList>
    </citation>
    <scope>NUCLEOTIDE SEQUENCE</scope>
    <source>
        <strain evidence="1">ATI7-C-A5</strain>
    </source>
</reference>
<gene>
    <name evidence="1" type="ORF">CH379_001685</name>
    <name evidence="2" type="ORF">CH379_00310</name>
</gene>
<reference evidence="2" key="1">
    <citation type="submission" date="2017-07" db="EMBL/GenBank/DDBJ databases">
        <title>Leptospira spp. isolated from tropical soils.</title>
        <authorList>
            <person name="Thibeaux R."/>
            <person name="Iraola G."/>
            <person name="Ferres I."/>
            <person name="Bierque E."/>
            <person name="Girault D."/>
            <person name="Soupe-Gilbert M.-E."/>
            <person name="Picardeau M."/>
            <person name="Goarant C."/>
        </authorList>
    </citation>
    <scope>NUCLEOTIDE SEQUENCE [LARGE SCALE GENOMIC DNA]</scope>
    <source>
        <strain evidence="2">ATI7-C-A5</strain>
    </source>
</reference>
<dbReference type="Gene3D" id="2.160.10.10">
    <property type="entry name" value="Hexapeptide repeat proteins"/>
    <property type="match status" value="1"/>
</dbReference>
<dbReference type="InterPro" id="IPR051159">
    <property type="entry name" value="Hexapeptide_acetyltransf"/>
</dbReference>
<keyword evidence="3" id="KW-1185">Reference proteome</keyword>
<dbReference type="EMBL" id="NPEF02000001">
    <property type="protein sequence ID" value="MDV6234341.1"/>
    <property type="molecule type" value="Genomic_DNA"/>
</dbReference>
<dbReference type="PANTHER" id="PTHR23416:SF78">
    <property type="entry name" value="LIPOPOLYSACCHARIDE BIOSYNTHESIS O-ACETYL TRANSFERASE WBBJ-RELATED"/>
    <property type="match status" value="1"/>
</dbReference>
<reference evidence="1 3" key="2">
    <citation type="journal article" date="2018" name="Microb. Genom.">
        <title>Deciphering the unexplored Leptospira diversity from soils uncovers genomic evolution to virulence.</title>
        <authorList>
            <person name="Thibeaux R."/>
            <person name="Iraola G."/>
            <person name="Ferres I."/>
            <person name="Bierque E."/>
            <person name="Girault D."/>
            <person name="Soupe-Gilbert M.E."/>
            <person name="Picardeau M."/>
            <person name="Goarant C."/>
        </authorList>
    </citation>
    <scope>NUCLEOTIDE SEQUENCE [LARGE SCALE GENOMIC DNA]</scope>
    <source>
        <strain evidence="1 3">ATI7-C-A5</strain>
    </source>
</reference>
<evidence type="ECO:0000313" key="3">
    <source>
        <dbReference type="Proteomes" id="UP000232122"/>
    </source>
</evidence>
<accession>A0A2N0BE92</accession>
<protein>
    <recommendedName>
        <fullName evidence="4">Acyltransferase</fullName>
    </recommendedName>
</protein>
<dbReference type="AlphaFoldDB" id="A0A2N0BMA5"/>
<dbReference type="PANTHER" id="PTHR23416">
    <property type="entry name" value="SIALIC ACID SYNTHASE-RELATED"/>
    <property type="match status" value="1"/>
</dbReference>
<evidence type="ECO:0000313" key="2">
    <source>
        <dbReference type="EMBL" id="PJZ94858.1"/>
    </source>
</evidence>
<organism evidence="2">
    <name type="scientific">Leptospira ellisii</name>
    <dbReference type="NCBI Taxonomy" id="2023197"/>
    <lineage>
        <taxon>Bacteria</taxon>
        <taxon>Pseudomonadati</taxon>
        <taxon>Spirochaetota</taxon>
        <taxon>Spirochaetia</taxon>
        <taxon>Leptospirales</taxon>
        <taxon>Leptospiraceae</taxon>
        <taxon>Leptospira</taxon>
    </lineage>
</organism>
<dbReference type="OrthoDB" id="9801697at2"/>
<evidence type="ECO:0008006" key="4">
    <source>
        <dbReference type="Google" id="ProtNLM"/>
    </source>
</evidence>
<sequence length="220" mass="24341">MRVFGLLRRINFNTLYFNFRYLPWKQAFRLPVLVSGKTKLRKLSGNIIFECPIKTGLVQIGFGNIGLFDRDVSRTVWEVYGTVIFRGKAHIGHGSKIVVGAGGVLRFGKNFGISAETSVFVSNRVEFGDDCLLSWEILVMDDDIHKIKNELGEIVNSPQPIVFGDRVWVGCRSTILKGSSVPDGAIIGAGSTVAAKLEHERSVYAGNPAKKIKSDVVWEP</sequence>
<dbReference type="Proteomes" id="UP000232122">
    <property type="component" value="Unassembled WGS sequence"/>
</dbReference>